<protein>
    <submittedName>
        <fullName evidence="1">Uncharacterized protein</fullName>
    </submittedName>
</protein>
<organism evidence="1">
    <name type="scientific">bioreactor metagenome</name>
    <dbReference type="NCBI Taxonomy" id="1076179"/>
    <lineage>
        <taxon>unclassified sequences</taxon>
        <taxon>metagenomes</taxon>
        <taxon>ecological metagenomes</taxon>
    </lineage>
</organism>
<gene>
    <name evidence="1" type="ORF">SDC9_173899</name>
</gene>
<comment type="caution">
    <text evidence="1">The sequence shown here is derived from an EMBL/GenBank/DDBJ whole genome shotgun (WGS) entry which is preliminary data.</text>
</comment>
<sequence length="103" mass="11611">MARQGIDALAPLAFILVFPAKIVGDAIPQGILLYGELQQRKVRPPWLCTIGIVIEHHLVDHNRYQWFLPKIAKPLVDGIAPRKAAARVHLGIVKLYIRRSVFL</sequence>
<name>A0A645GR83_9ZZZZ</name>
<reference evidence="1" key="1">
    <citation type="submission" date="2019-08" db="EMBL/GenBank/DDBJ databases">
        <authorList>
            <person name="Kucharzyk K."/>
            <person name="Murdoch R.W."/>
            <person name="Higgins S."/>
            <person name="Loffler F."/>
        </authorList>
    </citation>
    <scope>NUCLEOTIDE SEQUENCE</scope>
</reference>
<evidence type="ECO:0000313" key="1">
    <source>
        <dbReference type="EMBL" id="MPN26474.1"/>
    </source>
</evidence>
<proteinExistence type="predicted"/>
<dbReference type="AlphaFoldDB" id="A0A645GR83"/>
<accession>A0A645GR83</accession>
<dbReference type="EMBL" id="VSSQ01076011">
    <property type="protein sequence ID" value="MPN26474.1"/>
    <property type="molecule type" value="Genomic_DNA"/>
</dbReference>